<reference evidence="5 6" key="1">
    <citation type="submission" date="2018-04" db="EMBL/GenBank/DDBJ databases">
        <title>Genomic Encyclopedia of Type Strains, Phase IV (KMG-IV): sequencing the most valuable type-strain genomes for metagenomic binning, comparative biology and taxonomic classification.</title>
        <authorList>
            <person name="Goeker M."/>
        </authorList>
    </citation>
    <scope>NUCLEOTIDE SEQUENCE [LARGE SCALE GENOMIC DNA]</scope>
    <source>
        <strain evidence="5 6">DSM 14823</strain>
    </source>
</reference>
<dbReference type="OrthoDB" id="9759709at2"/>
<dbReference type="GeneID" id="78297312"/>
<evidence type="ECO:0000313" key="5">
    <source>
        <dbReference type="EMBL" id="PVY31809.1"/>
    </source>
</evidence>
<dbReference type="SMART" id="SM00640">
    <property type="entry name" value="Glyco_32"/>
    <property type="match status" value="1"/>
</dbReference>
<comment type="caution">
    <text evidence="5">The sequence shown here is derived from an EMBL/GenBank/DDBJ whole genome shotgun (WGS) entry which is preliminary data.</text>
</comment>
<evidence type="ECO:0000256" key="3">
    <source>
        <dbReference type="ARBA" id="ARBA00023295"/>
    </source>
</evidence>
<feature type="domain" description="Glycosyl hydrolase family 32 N-terminal" evidence="4">
    <location>
        <begin position="96"/>
        <end position="383"/>
    </location>
</feature>
<dbReference type="EMBL" id="QEKH01000059">
    <property type="protein sequence ID" value="PVY31809.1"/>
    <property type="molecule type" value="Genomic_DNA"/>
</dbReference>
<dbReference type="InterPro" id="IPR013148">
    <property type="entry name" value="Glyco_hydro_32_N"/>
</dbReference>
<dbReference type="Proteomes" id="UP000245959">
    <property type="component" value="Unassembled WGS sequence"/>
</dbReference>
<dbReference type="CDD" id="cd18622">
    <property type="entry name" value="GH32_Inu-like"/>
    <property type="match status" value="1"/>
</dbReference>
<dbReference type="AlphaFoldDB" id="A0A2U1AAQ7"/>
<comment type="similarity">
    <text evidence="1">Belongs to the glycosyl hydrolase 32 family.</text>
</comment>
<proteinExistence type="inferred from homology"/>
<organism evidence="5 6">
    <name type="scientific">Victivallis vadensis</name>
    <dbReference type="NCBI Taxonomy" id="172901"/>
    <lineage>
        <taxon>Bacteria</taxon>
        <taxon>Pseudomonadati</taxon>
        <taxon>Lentisphaerota</taxon>
        <taxon>Lentisphaeria</taxon>
        <taxon>Victivallales</taxon>
        <taxon>Victivallaceae</taxon>
        <taxon>Victivallis</taxon>
    </lineage>
</organism>
<dbReference type="SUPFAM" id="SSF75005">
    <property type="entry name" value="Arabinanase/levansucrase/invertase"/>
    <property type="match status" value="1"/>
</dbReference>
<gene>
    <name evidence="5" type="ORF">C8D82_15911</name>
</gene>
<keyword evidence="6" id="KW-1185">Reference proteome</keyword>
<dbReference type="Pfam" id="PF00251">
    <property type="entry name" value="Glyco_hydro_32N"/>
    <property type="match status" value="1"/>
</dbReference>
<dbReference type="Gene3D" id="2.115.10.20">
    <property type="entry name" value="Glycosyl hydrolase domain, family 43"/>
    <property type="match status" value="1"/>
</dbReference>
<evidence type="ECO:0000259" key="4">
    <source>
        <dbReference type="Pfam" id="PF00251"/>
    </source>
</evidence>
<dbReference type="GO" id="GO:0005987">
    <property type="term" value="P:sucrose catabolic process"/>
    <property type="evidence" value="ECO:0007669"/>
    <property type="project" value="TreeGrafter"/>
</dbReference>
<dbReference type="PANTHER" id="PTHR42800:SF1">
    <property type="entry name" value="EXOINULINASE INUD (AFU_ORTHOLOGUE AFUA_5G00480)"/>
    <property type="match status" value="1"/>
</dbReference>
<accession>A0A2U1AAQ7</accession>
<dbReference type="GO" id="GO:0004575">
    <property type="term" value="F:sucrose alpha-glucosidase activity"/>
    <property type="evidence" value="ECO:0007669"/>
    <property type="project" value="TreeGrafter"/>
</dbReference>
<evidence type="ECO:0000256" key="1">
    <source>
        <dbReference type="ARBA" id="ARBA00009902"/>
    </source>
</evidence>
<name>A0A2U1AAQ7_9BACT</name>
<sequence length="524" mass="59974">MHFFTQHHFWTIPVCKTAPETVFKISGKDRQYEYALKIRAAAVADADFVATSSIPAYFERELNIECDNQALLNEIRLTDSPFDSDGYAGPHRQQFHFSSRTGFLNDPNGLFYFQGTYHLFFQHHPFGVYGAQQHWGHAISSDLVHWQEKGQALFPRGTSACWSGSAFVDTENVSGLGIPGGPSPILLFFTSADSGCFSQNIAYSVDGGENFIPYRRNPVLISQGDGDDRDPSIAYDAECREFLMCLFLGETSRQFGMFRSDDLLHWQEFQRFSFSGEGCECPDLFSIRDEATGRVRWVLIEANGHYLLGDRNGKDGTFVWNTGGTILNRQDYLGPYAGQSFQNVPDGKRYYMAWHWDHTRTRETSQAMTLPVELKLRGERLLVFPVEALKTLRCETYRFSAPAFQVRLRELPVDSGDLWELEIVTPPDEEIHLNFGGVPIAFDGKRRELRIASSVITYPDGETYFRGRIFLDRNTVDLFDHAGRFMLCVSVDRHSSRPVEFGDLWKTNRLRELTVHRLKSIWQF</sequence>
<dbReference type="RefSeq" id="WP_116886051.1">
    <property type="nucleotide sequence ID" value="NZ_CABMMC010000009.1"/>
</dbReference>
<evidence type="ECO:0000256" key="2">
    <source>
        <dbReference type="ARBA" id="ARBA00022801"/>
    </source>
</evidence>
<dbReference type="InterPro" id="IPR001362">
    <property type="entry name" value="Glyco_hydro_32"/>
</dbReference>
<keyword evidence="2" id="KW-0378">Hydrolase</keyword>
<keyword evidence="3" id="KW-0326">Glycosidase</keyword>
<dbReference type="InterPro" id="IPR023296">
    <property type="entry name" value="Glyco_hydro_beta-prop_sf"/>
</dbReference>
<evidence type="ECO:0000313" key="6">
    <source>
        <dbReference type="Proteomes" id="UP000245959"/>
    </source>
</evidence>
<protein>
    <submittedName>
        <fullName evidence="5">Levanase/fructan beta-fructosidase</fullName>
    </submittedName>
</protein>
<dbReference type="GO" id="GO:0005737">
    <property type="term" value="C:cytoplasm"/>
    <property type="evidence" value="ECO:0007669"/>
    <property type="project" value="TreeGrafter"/>
</dbReference>
<dbReference type="PANTHER" id="PTHR42800">
    <property type="entry name" value="EXOINULINASE INUD (AFU_ORTHOLOGUE AFUA_5G00480)"/>
    <property type="match status" value="1"/>
</dbReference>